<dbReference type="PANTHER" id="PTHR46791:SF5">
    <property type="entry name" value="CLR5 DOMAIN-CONTAINING PROTEIN-RELATED"/>
    <property type="match status" value="1"/>
</dbReference>
<proteinExistence type="predicted"/>
<feature type="compositionally biased region" description="Acidic residues" evidence="1">
    <location>
        <begin position="99"/>
        <end position="116"/>
    </location>
</feature>
<dbReference type="EMBL" id="JBAHYK010001263">
    <property type="protein sequence ID" value="KAL0568768.1"/>
    <property type="molecule type" value="Genomic_DNA"/>
</dbReference>
<dbReference type="InterPro" id="IPR058913">
    <property type="entry name" value="Integrase_dom_put"/>
</dbReference>
<evidence type="ECO:0000313" key="4">
    <source>
        <dbReference type="Proteomes" id="UP001465976"/>
    </source>
</evidence>
<reference evidence="3 4" key="1">
    <citation type="submission" date="2024-02" db="EMBL/GenBank/DDBJ databases">
        <title>A draft genome for the cacao thread blight pathogen Marasmius crinis-equi.</title>
        <authorList>
            <person name="Cohen S.P."/>
            <person name="Baruah I.K."/>
            <person name="Amoako-Attah I."/>
            <person name="Bukari Y."/>
            <person name="Meinhardt L.W."/>
            <person name="Bailey B.A."/>
        </authorList>
    </citation>
    <scope>NUCLEOTIDE SEQUENCE [LARGE SCALE GENOMIC DNA]</scope>
    <source>
        <strain evidence="3 4">GH-76</strain>
    </source>
</reference>
<dbReference type="SUPFAM" id="SSF53098">
    <property type="entry name" value="Ribonuclease H-like"/>
    <property type="match status" value="1"/>
</dbReference>
<evidence type="ECO:0000259" key="2">
    <source>
        <dbReference type="Pfam" id="PF24764"/>
    </source>
</evidence>
<gene>
    <name evidence="3" type="ORF">V5O48_013219</name>
</gene>
<organism evidence="3 4">
    <name type="scientific">Marasmius crinis-equi</name>
    <dbReference type="NCBI Taxonomy" id="585013"/>
    <lineage>
        <taxon>Eukaryota</taxon>
        <taxon>Fungi</taxon>
        <taxon>Dikarya</taxon>
        <taxon>Basidiomycota</taxon>
        <taxon>Agaricomycotina</taxon>
        <taxon>Agaricomycetes</taxon>
        <taxon>Agaricomycetidae</taxon>
        <taxon>Agaricales</taxon>
        <taxon>Marasmiineae</taxon>
        <taxon>Marasmiaceae</taxon>
        <taxon>Marasmius</taxon>
    </lineage>
</organism>
<feature type="domain" description="Integrase core" evidence="2">
    <location>
        <begin position="207"/>
        <end position="392"/>
    </location>
</feature>
<dbReference type="Pfam" id="PF24764">
    <property type="entry name" value="rva_4"/>
    <property type="match status" value="1"/>
</dbReference>
<comment type="caution">
    <text evidence="3">The sequence shown here is derived from an EMBL/GenBank/DDBJ whole genome shotgun (WGS) entry which is preliminary data.</text>
</comment>
<accession>A0ABR3F0R5</accession>
<keyword evidence="4" id="KW-1185">Reference proteome</keyword>
<protein>
    <recommendedName>
        <fullName evidence="2">Integrase core domain-containing protein</fullName>
    </recommendedName>
</protein>
<evidence type="ECO:0000313" key="3">
    <source>
        <dbReference type="EMBL" id="KAL0568768.1"/>
    </source>
</evidence>
<evidence type="ECO:0000256" key="1">
    <source>
        <dbReference type="SAM" id="MobiDB-lite"/>
    </source>
</evidence>
<dbReference type="Proteomes" id="UP001465976">
    <property type="component" value="Unassembled WGS sequence"/>
</dbReference>
<name>A0ABR3F0R5_9AGAR</name>
<feature type="compositionally biased region" description="Acidic residues" evidence="1">
    <location>
        <begin position="84"/>
        <end position="93"/>
    </location>
</feature>
<dbReference type="PANTHER" id="PTHR46791">
    <property type="entry name" value="EXPRESSED PROTEIN"/>
    <property type="match status" value="1"/>
</dbReference>
<dbReference type="InterPro" id="IPR012337">
    <property type="entry name" value="RNaseH-like_sf"/>
</dbReference>
<sequence>MVTDVEILHKRAAESTVRGRPVIIQRVADGGRGQPRVEVDPVFLAWAYTQRTTSGIAHYLGISRPTVRRLLLEYGITAPGENPFAEETDEEGDSPTAEEPMEDTGEPSPGETEDFLNIDQNENQDNDQSETHSSRSLPAYLSTMTDDKLDVKLIQLRAQYPQAGIGTIQGMLRTLGHIVQYHRIRNSLLRTDPIHRVFQRILIRRRIYKVPGPNFLCHHDGHHALIRWGIVIHGFINGYSRMVTALRAANNNYPATVLVLFWEAAREFGIPARVRGDHGVENTWLAAFIELTHGVGKGSYIWGRSVHNVRIERLWVDVRVNISSVWDARFTDLEMNCGLDIHKADHIWLLHTLFLPYINESLEFWRRSWNNHKIATNNGRRSPEDMFGFDMLLHGFRGEALQDMTEEELEVFGVDWEALHDDGILRTLRQNYIDQEDNSWIGRRGPPPPSKLNKVEVNPPPCALPEEKVAQLLHHVANLPCTTREDDVRSLWLNGLAFARYLDPNAF</sequence>
<feature type="region of interest" description="Disordered" evidence="1">
    <location>
        <begin position="78"/>
        <end position="116"/>
    </location>
</feature>